<keyword evidence="2" id="KW-0472">Membrane</keyword>
<dbReference type="AlphaFoldDB" id="A0A5C4M855"/>
<keyword evidence="2" id="KW-1133">Transmembrane helix</keyword>
<dbReference type="Pfam" id="PF19690">
    <property type="entry name" value="DUF6191"/>
    <property type="match status" value="1"/>
</dbReference>
<feature type="transmembrane region" description="Helical" evidence="2">
    <location>
        <begin position="6"/>
        <end position="25"/>
    </location>
</feature>
<accession>A0A5C4M855</accession>
<evidence type="ECO:0000313" key="4">
    <source>
        <dbReference type="Proteomes" id="UP000305546"/>
    </source>
</evidence>
<dbReference type="OrthoDB" id="4555106at2"/>
<dbReference type="InterPro" id="IPR045684">
    <property type="entry name" value="DUF6191"/>
</dbReference>
<evidence type="ECO:0000313" key="3">
    <source>
        <dbReference type="EMBL" id="TNC29063.1"/>
    </source>
</evidence>
<keyword evidence="2" id="KW-0812">Transmembrane</keyword>
<organism evidence="3 4">
    <name type="scientific">Amycolatopsis alkalitolerans</name>
    <dbReference type="NCBI Taxonomy" id="2547244"/>
    <lineage>
        <taxon>Bacteria</taxon>
        <taxon>Bacillati</taxon>
        <taxon>Actinomycetota</taxon>
        <taxon>Actinomycetes</taxon>
        <taxon>Pseudonocardiales</taxon>
        <taxon>Pseudonocardiaceae</taxon>
        <taxon>Amycolatopsis</taxon>
    </lineage>
</organism>
<sequence length="95" mass="10842">MATVFEWSLPGGVLLLVATAVYETLRHRHRRKRKTPLATTYVNEFTAMFYGTKRMELDHRESMSMMRDEDAQGAPPDHGVDLNRGVARLNRPDGP</sequence>
<name>A0A5C4M855_9PSEU</name>
<gene>
    <name evidence="3" type="ORF">FG385_02850</name>
</gene>
<protein>
    <submittedName>
        <fullName evidence="3">Uncharacterized protein</fullName>
    </submittedName>
</protein>
<evidence type="ECO:0000256" key="2">
    <source>
        <dbReference type="SAM" id="Phobius"/>
    </source>
</evidence>
<comment type="caution">
    <text evidence="3">The sequence shown here is derived from an EMBL/GenBank/DDBJ whole genome shotgun (WGS) entry which is preliminary data.</text>
</comment>
<reference evidence="3 4" key="1">
    <citation type="submission" date="2019-06" db="EMBL/GenBank/DDBJ databases">
        <title>Amycolatopsis alkalitolerans sp. nov., isolated from Gastrodia elata Blume.</title>
        <authorList>
            <person name="Narsing Rao M.P."/>
            <person name="Li W.J."/>
        </authorList>
    </citation>
    <scope>NUCLEOTIDE SEQUENCE [LARGE SCALE GENOMIC DNA]</scope>
    <source>
        <strain evidence="3 4">SYSUP0005</strain>
    </source>
</reference>
<keyword evidence="4" id="KW-1185">Reference proteome</keyword>
<dbReference type="Proteomes" id="UP000305546">
    <property type="component" value="Unassembled WGS sequence"/>
</dbReference>
<proteinExistence type="predicted"/>
<dbReference type="EMBL" id="VDFW01000002">
    <property type="protein sequence ID" value="TNC29063.1"/>
    <property type="molecule type" value="Genomic_DNA"/>
</dbReference>
<feature type="region of interest" description="Disordered" evidence="1">
    <location>
        <begin position="64"/>
        <end position="95"/>
    </location>
</feature>
<evidence type="ECO:0000256" key="1">
    <source>
        <dbReference type="SAM" id="MobiDB-lite"/>
    </source>
</evidence>
<dbReference type="RefSeq" id="WP_139095007.1">
    <property type="nucleotide sequence ID" value="NZ_VDFW01000002.1"/>
</dbReference>